<gene>
    <name evidence="1" type="ORF">COT97_02135</name>
</gene>
<dbReference type="EMBL" id="PFAP01000011">
    <property type="protein sequence ID" value="PIR94268.1"/>
    <property type="molecule type" value="Genomic_DNA"/>
</dbReference>
<accession>A0A2H0V5C3</accession>
<dbReference type="Proteomes" id="UP000229901">
    <property type="component" value="Unassembled WGS sequence"/>
</dbReference>
<proteinExistence type="predicted"/>
<evidence type="ECO:0000313" key="1">
    <source>
        <dbReference type="EMBL" id="PIR94268.1"/>
    </source>
</evidence>
<sequence length="124" mass="14990">MITVLVDEEYGYRSWIWHFDGTIVDLIRWWQGLNEEDTFFYKPSRSLKEVNGREFDEVEHDELHDLIMDKIHGGDDESDVDYVLIHMHERDDSSLYYFGKFYYPGSDKVWEPKTVGWLRALLEY</sequence>
<evidence type="ECO:0000313" key="2">
    <source>
        <dbReference type="Proteomes" id="UP000229901"/>
    </source>
</evidence>
<reference evidence="2" key="1">
    <citation type="submission" date="2017-09" db="EMBL/GenBank/DDBJ databases">
        <title>Depth-based differentiation of microbial function through sediment-hosted aquifers and enrichment of novel symbionts in the deep terrestrial subsurface.</title>
        <authorList>
            <person name="Probst A.J."/>
            <person name="Ladd B."/>
            <person name="Jarett J.K."/>
            <person name="Geller-Mcgrath D.E."/>
            <person name="Sieber C.M.K."/>
            <person name="Emerson J.B."/>
            <person name="Anantharaman K."/>
            <person name="Thomas B.C."/>
            <person name="Malmstrom R."/>
            <person name="Stieglmeier M."/>
            <person name="Klingl A."/>
            <person name="Woyke T."/>
            <person name="Ryan C.M."/>
            <person name="Banfield J.F."/>
        </authorList>
    </citation>
    <scope>NUCLEOTIDE SEQUENCE [LARGE SCALE GENOMIC DNA]</scope>
</reference>
<name>A0A2H0V5C3_9BACT</name>
<organism evidence="1 2">
    <name type="scientific">Candidatus Falkowbacteria bacterium CG10_big_fil_rev_8_21_14_0_10_39_11</name>
    <dbReference type="NCBI Taxonomy" id="1974565"/>
    <lineage>
        <taxon>Bacteria</taxon>
        <taxon>Candidatus Falkowiibacteriota</taxon>
    </lineage>
</organism>
<dbReference type="AlphaFoldDB" id="A0A2H0V5C3"/>
<comment type="caution">
    <text evidence="1">The sequence shown here is derived from an EMBL/GenBank/DDBJ whole genome shotgun (WGS) entry which is preliminary data.</text>
</comment>
<protein>
    <submittedName>
        <fullName evidence="1">Uncharacterized protein</fullName>
    </submittedName>
</protein>